<organism evidence="1 2">
    <name type="scientific">Novibacillus thermophilus</name>
    <dbReference type="NCBI Taxonomy" id="1471761"/>
    <lineage>
        <taxon>Bacteria</taxon>
        <taxon>Bacillati</taxon>
        <taxon>Bacillota</taxon>
        <taxon>Bacilli</taxon>
        <taxon>Bacillales</taxon>
        <taxon>Thermoactinomycetaceae</taxon>
        <taxon>Novibacillus</taxon>
    </lineage>
</organism>
<dbReference type="STRING" id="1471761.B0W44_14345"/>
<dbReference type="RefSeq" id="WP_077720615.1">
    <property type="nucleotide sequence ID" value="NZ_CP019699.1"/>
</dbReference>
<evidence type="ECO:0000313" key="1">
    <source>
        <dbReference type="EMBL" id="AQS56751.1"/>
    </source>
</evidence>
<keyword evidence="2" id="KW-1185">Reference proteome</keyword>
<sequence>MAHIHLKRLEIHAVSNVSGVFSGQNVQHKWRYSNKQNEGFGTFTGNANVATEGVNALLDSDGIDQWVKQTVVEST</sequence>
<proteinExistence type="predicted"/>
<gene>
    <name evidence="1" type="ORF">B0W44_14345</name>
</gene>
<dbReference type="AlphaFoldDB" id="A0A1U9K9Q8"/>
<accession>A0A1U9K9Q8</accession>
<protein>
    <submittedName>
        <fullName evidence="1">Uncharacterized protein</fullName>
    </submittedName>
</protein>
<dbReference type="EMBL" id="CP019699">
    <property type="protein sequence ID" value="AQS56751.1"/>
    <property type="molecule type" value="Genomic_DNA"/>
</dbReference>
<reference evidence="1 2" key="1">
    <citation type="journal article" date="2015" name="Int. J. Syst. Evol. Microbiol.">
        <title>Novibacillus thermophilus gen. nov., sp. nov., a Gram-staining-negative and moderately thermophilic member of the family Thermoactinomycetaceae.</title>
        <authorList>
            <person name="Yang G."/>
            <person name="Chen J."/>
            <person name="Zhou S."/>
        </authorList>
    </citation>
    <scope>NUCLEOTIDE SEQUENCE [LARGE SCALE GENOMIC DNA]</scope>
    <source>
        <strain evidence="1 2">SG-1</strain>
    </source>
</reference>
<name>A0A1U9K9Q8_9BACL</name>
<dbReference type="Proteomes" id="UP000188603">
    <property type="component" value="Chromosome"/>
</dbReference>
<dbReference type="KEGG" id="ntr:B0W44_14345"/>
<evidence type="ECO:0000313" key="2">
    <source>
        <dbReference type="Proteomes" id="UP000188603"/>
    </source>
</evidence>